<name>A0ABV9Z815_9PSEU</name>
<keyword evidence="3" id="KW-1185">Reference proteome</keyword>
<feature type="region of interest" description="Disordered" evidence="1">
    <location>
        <begin position="56"/>
        <end position="129"/>
    </location>
</feature>
<evidence type="ECO:0000313" key="2">
    <source>
        <dbReference type="EMBL" id="MFC5137479.1"/>
    </source>
</evidence>
<proteinExistence type="predicted"/>
<accession>A0ABV9Z815</accession>
<dbReference type="RefSeq" id="WP_378019707.1">
    <property type="nucleotide sequence ID" value="NZ_JBHSKG010000002.1"/>
</dbReference>
<reference evidence="3" key="1">
    <citation type="journal article" date="2019" name="Int. J. Syst. Evol. Microbiol.">
        <title>The Global Catalogue of Microorganisms (GCM) 10K type strain sequencing project: providing services to taxonomists for standard genome sequencing and annotation.</title>
        <authorList>
            <consortium name="The Broad Institute Genomics Platform"/>
            <consortium name="The Broad Institute Genome Sequencing Center for Infectious Disease"/>
            <person name="Wu L."/>
            <person name="Ma J."/>
        </authorList>
    </citation>
    <scope>NUCLEOTIDE SEQUENCE [LARGE SCALE GENOMIC DNA]</scope>
    <source>
        <strain evidence="3">XZYJ18</strain>
    </source>
</reference>
<sequence length="129" mass="13543">MPADVLDAPRDEVADAGPPGRGGEPSAEPLRLDRDPDAADQAVVDAEFVAIVLCERPWGEDLPSPCPPPPAAVTGARRDPPPRDRRVRPGPPDGPVPAVGATPQVRRRAGPGPRSPPPRSTPVTDPTRR</sequence>
<evidence type="ECO:0000256" key="1">
    <source>
        <dbReference type="SAM" id="MobiDB-lite"/>
    </source>
</evidence>
<organism evidence="2 3">
    <name type="scientific">Actinomycetospora rhizophila</name>
    <dbReference type="NCBI Taxonomy" id="1416876"/>
    <lineage>
        <taxon>Bacteria</taxon>
        <taxon>Bacillati</taxon>
        <taxon>Actinomycetota</taxon>
        <taxon>Actinomycetes</taxon>
        <taxon>Pseudonocardiales</taxon>
        <taxon>Pseudonocardiaceae</taxon>
        <taxon>Actinomycetospora</taxon>
    </lineage>
</organism>
<protein>
    <submittedName>
        <fullName evidence="2">Uncharacterized protein</fullName>
    </submittedName>
</protein>
<dbReference type="EMBL" id="JBHSKG010000002">
    <property type="protein sequence ID" value="MFC5137479.1"/>
    <property type="molecule type" value="Genomic_DNA"/>
</dbReference>
<evidence type="ECO:0000313" key="3">
    <source>
        <dbReference type="Proteomes" id="UP001596175"/>
    </source>
</evidence>
<dbReference type="Proteomes" id="UP001596175">
    <property type="component" value="Unassembled WGS sequence"/>
</dbReference>
<comment type="caution">
    <text evidence="2">The sequence shown here is derived from an EMBL/GenBank/DDBJ whole genome shotgun (WGS) entry which is preliminary data.</text>
</comment>
<feature type="region of interest" description="Disordered" evidence="1">
    <location>
        <begin position="1"/>
        <end position="39"/>
    </location>
</feature>
<gene>
    <name evidence="2" type="ORF">ACFPK1_04495</name>
</gene>